<dbReference type="Pfam" id="PF15430">
    <property type="entry name" value="SVWC"/>
    <property type="match status" value="1"/>
</dbReference>
<sequence length="165" mass="19032">MGGLVSWFRRDEEVRLENDGTFATENVTVMRGRLRGKVYRLKRRTMFFLIFSLAMVLISAAEVDNRRKLAPRPLERVLLSAVVKDGECYFSDNYKVPNGNTTRYGNPCVAFTCLAKRYMMVMDYCGRRWRSVDHCTQVETGRGPLFPWCCPAFYCVGDVPGKPYE</sequence>
<evidence type="ECO:0000256" key="3">
    <source>
        <dbReference type="SAM" id="Phobius"/>
    </source>
</evidence>
<keyword evidence="3" id="KW-0812">Transmembrane</keyword>
<keyword evidence="2" id="KW-0964">Secreted</keyword>
<organism evidence="5">
    <name type="scientific">Rhipicephalus zambeziensis</name>
    <dbReference type="NCBI Taxonomy" id="60191"/>
    <lineage>
        <taxon>Eukaryota</taxon>
        <taxon>Metazoa</taxon>
        <taxon>Ecdysozoa</taxon>
        <taxon>Arthropoda</taxon>
        <taxon>Chelicerata</taxon>
        <taxon>Arachnida</taxon>
        <taxon>Acari</taxon>
        <taxon>Parasitiformes</taxon>
        <taxon>Ixodida</taxon>
        <taxon>Ixodoidea</taxon>
        <taxon>Ixodidae</taxon>
        <taxon>Rhipicephalinae</taxon>
        <taxon>Rhipicephalus</taxon>
        <taxon>Rhipicephalus</taxon>
    </lineage>
</organism>
<evidence type="ECO:0000256" key="1">
    <source>
        <dbReference type="ARBA" id="ARBA00004613"/>
    </source>
</evidence>
<proteinExistence type="predicted"/>
<protein>
    <submittedName>
        <fullName evidence="5">8.9 kDa family member</fullName>
    </submittedName>
</protein>
<name>A0A224Y188_9ACAR</name>
<comment type="subcellular location">
    <subcellularLocation>
        <location evidence="1">Secreted</location>
    </subcellularLocation>
</comment>
<dbReference type="AlphaFoldDB" id="A0A224Y188"/>
<accession>A0A224Y188</accession>
<evidence type="ECO:0000259" key="4">
    <source>
        <dbReference type="SMART" id="SM01318"/>
    </source>
</evidence>
<reference evidence="5" key="1">
    <citation type="journal article" date="2017" name="Parasit. Vectors">
        <title>Sialotranscriptomics of Rhipicephalus zambeziensis reveals intricate expression profiles of secretory proteins and suggests tight temporal transcriptional regulation during blood-feeding.</title>
        <authorList>
            <person name="de Castro M.H."/>
            <person name="de Klerk D."/>
            <person name="Pienaar R."/>
            <person name="Rees D.J.G."/>
            <person name="Mans B.J."/>
        </authorList>
    </citation>
    <scope>NUCLEOTIDE SEQUENCE</scope>
    <source>
        <tissue evidence="5">Salivary glands</tissue>
    </source>
</reference>
<dbReference type="SMART" id="SM01318">
    <property type="entry name" value="SVWC"/>
    <property type="match status" value="1"/>
</dbReference>
<evidence type="ECO:0000313" key="5">
    <source>
        <dbReference type="EMBL" id="MAA11338.1"/>
    </source>
</evidence>
<evidence type="ECO:0000256" key="2">
    <source>
        <dbReference type="ARBA" id="ARBA00022525"/>
    </source>
</evidence>
<keyword evidence="3" id="KW-1133">Transmembrane helix</keyword>
<keyword evidence="3" id="KW-0472">Membrane</keyword>
<feature type="domain" description="Single" evidence="4">
    <location>
        <begin position="88"/>
        <end position="155"/>
    </location>
</feature>
<dbReference type="GO" id="GO:0005576">
    <property type="term" value="C:extracellular region"/>
    <property type="evidence" value="ECO:0007669"/>
    <property type="project" value="UniProtKB-SubCell"/>
</dbReference>
<dbReference type="InterPro" id="IPR029277">
    <property type="entry name" value="SVWC_dom"/>
</dbReference>
<feature type="transmembrane region" description="Helical" evidence="3">
    <location>
        <begin position="45"/>
        <end position="63"/>
    </location>
</feature>
<dbReference type="EMBL" id="GFPF01000192">
    <property type="protein sequence ID" value="MAA11338.1"/>
    <property type="molecule type" value="Transcribed_RNA"/>
</dbReference>